<dbReference type="InterPro" id="IPR038721">
    <property type="entry name" value="IS701-like_DDE_dom"/>
</dbReference>
<dbReference type="AlphaFoldDB" id="A0A918P1Y1"/>
<reference evidence="4" key="1">
    <citation type="journal article" date="2014" name="Int. J. Syst. Evol. Microbiol.">
        <title>Complete genome sequence of Corynebacterium casei LMG S-19264T (=DSM 44701T), isolated from a smear-ripened cheese.</title>
        <authorList>
            <consortium name="US DOE Joint Genome Institute (JGI-PGF)"/>
            <person name="Walter F."/>
            <person name="Albersmeier A."/>
            <person name="Kalinowski J."/>
            <person name="Ruckert C."/>
        </authorList>
    </citation>
    <scope>NUCLEOTIDE SEQUENCE</scope>
    <source>
        <strain evidence="4">JCM 4790</strain>
    </source>
</reference>
<dbReference type="RefSeq" id="WP_190194934.1">
    <property type="nucleotide sequence ID" value="NZ_BMVU01000089.1"/>
</dbReference>
<dbReference type="Pfam" id="PF13546">
    <property type="entry name" value="DDE_5"/>
    <property type="match status" value="1"/>
</dbReference>
<keyword evidence="2" id="KW-0472">Membrane</keyword>
<evidence type="ECO:0000313" key="4">
    <source>
        <dbReference type="EMBL" id="GGY13277.1"/>
    </source>
</evidence>
<dbReference type="SUPFAM" id="SSF53098">
    <property type="entry name" value="Ribonuclease H-like"/>
    <property type="match status" value="1"/>
</dbReference>
<dbReference type="PANTHER" id="PTHR33627">
    <property type="entry name" value="TRANSPOSASE"/>
    <property type="match status" value="1"/>
</dbReference>
<name>A0A918P1Y1_9ACTN</name>
<organism evidence="4 5">
    <name type="scientific">Streptomyces minutiscleroticus</name>
    <dbReference type="NCBI Taxonomy" id="68238"/>
    <lineage>
        <taxon>Bacteria</taxon>
        <taxon>Bacillati</taxon>
        <taxon>Actinomycetota</taxon>
        <taxon>Actinomycetes</taxon>
        <taxon>Kitasatosporales</taxon>
        <taxon>Streptomycetaceae</taxon>
        <taxon>Streptomyces</taxon>
    </lineage>
</organism>
<dbReference type="NCBIfam" id="NF033540">
    <property type="entry name" value="transpos_IS701"/>
    <property type="match status" value="1"/>
</dbReference>
<protein>
    <recommendedName>
        <fullName evidence="3">Transposase IS701-like DDE domain-containing protein</fullName>
    </recommendedName>
</protein>
<dbReference type="Proteomes" id="UP000619244">
    <property type="component" value="Unassembled WGS sequence"/>
</dbReference>
<evidence type="ECO:0000256" key="2">
    <source>
        <dbReference type="SAM" id="Phobius"/>
    </source>
</evidence>
<dbReference type="EMBL" id="BMVU01000089">
    <property type="protein sequence ID" value="GGY13277.1"/>
    <property type="molecule type" value="Genomic_DNA"/>
</dbReference>
<evidence type="ECO:0000259" key="3">
    <source>
        <dbReference type="Pfam" id="PF13546"/>
    </source>
</evidence>
<dbReference type="InterPro" id="IPR039365">
    <property type="entry name" value="IS701-like"/>
</dbReference>
<feature type="domain" description="Transposase IS701-like DDE" evidence="3">
    <location>
        <begin position="32"/>
        <end position="236"/>
    </location>
</feature>
<sequence>MTTYQDQVAAEVTIVQTVWDRVFGAAMDAIAHCFVRRETRASAAEMIAGLLAEVDTRNCWTLAQALGHSGPHRLQHLLSRARFDHERAGQEIARLVVRELAGQDMMLVADGTGDAKSSTDCVGAGRPYSGALKGVGLCQVAVHLAAVTDTTRVVIDRMLYLPRDWAADEECREMTGVPEEILFATKPQQAVAMVADALELGVRARWFAGDEVYSGRELRTRIRAFGLGYAVGESRAYRVTDGAGRRWQARQMINKVLPHQWMRMQTGHGTKGMREYDWAWLEVRADDTPDGHPDGTNVLVARRHRYTGELSFFRCFTPGDVALAQLVDVIGRRWRIEETFQLGKTFTGLDEGQVTCWNSWMRWSFLPDRRRRPRPHHRGHHHNRPHRTGPPRPADLPRTRPTAPGLRPHTTRPGRRTHPVLDGLAPPPSSRRTSLPPATTHPPRPAMIGTTAAVSDGRPRAYDRIPVMRTYEDLAVWTPEPIRPRWQLVLRFAATLLCFPVLCALWLAVAAVLFAVGLFADAIAAVSDRFERGYMRFMDNTLGAIARLGSWFVSWPELRHEGDTEYYRARVDRRVAHWTARASAPRAPKKPRPPVECAIPLRDYRGVGAGYVAEVALAQGWELRPTDARKEVRLWWSAASHVD</sequence>
<keyword evidence="5" id="KW-1185">Reference proteome</keyword>
<feature type="region of interest" description="Disordered" evidence="1">
    <location>
        <begin position="369"/>
        <end position="451"/>
    </location>
</feature>
<feature type="compositionally biased region" description="Basic residues" evidence="1">
    <location>
        <begin position="409"/>
        <end position="418"/>
    </location>
</feature>
<evidence type="ECO:0000313" key="5">
    <source>
        <dbReference type="Proteomes" id="UP000619244"/>
    </source>
</evidence>
<evidence type="ECO:0000256" key="1">
    <source>
        <dbReference type="SAM" id="MobiDB-lite"/>
    </source>
</evidence>
<feature type="compositionally biased region" description="Basic residues" evidence="1">
    <location>
        <begin position="369"/>
        <end position="389"/>
    </location>
</feature>
<feature type="transmembrane region" description="Helical" evidence="2">
    <location>
        <begin position="504"/>
        <end position="526"/>
    </location>
</feature>
<accession>A0A918P1Y1</accession>
<reference evidence="4" key="2">
    <citation type="submission" date="2020-09" db="EMBL/GenBank/DDBJ databases">
        <authorList>
            <person name="Sun Q."/>
            <person name="Ohkuma M."/>
        </authorList>
    </citation>
    <scope>NUCLEOTIDE SEQUENCE</scope>
    <source>
        <strain evidence="4">JCM 4790</strain>
    </source>
</reference>
<gene>
    <name evidence="4" type="ORF">GCM10010358_76930</name>
</gene>
<comment type="caution">
    <text evidence="4">The sequence shown here is derived from an EMBL/GenBank/DDBJ whole genome shotgun (WGS) entry which is preliminary data.</text>
</comment>
<dbReference type="InterPro" id="IPR012337">
    <property type="entry name" value="RNaseH-like_sf"/>
</dbReference>
<keyword evidence="2" id="KW-0812">Transmembrane</keyword>
<proteinExistence type="predicted"/>
<dbReference type="PANTHER" id="PTHR33627:SF1">
    <property type="entry name" value="TRANSPOSASE"/>
    <property type="match status" value="1"/>
</dbReference>
<keyword evidence="2" id="KW-1133">Transmembrane helix</keyword>